<evidence type="ECO:0000259" key="4">
    <source>
        <dbReference type="Pfam" id="PF01048"/>
    </source>
</evidence>
<dbReference type="SMART" id="SM00248">
    <property type="entry name" value="ANK"/>
    <property type="match status" value="10"/>
</dbReference>
<feature type="domain" description="Nucleoside phosphorylase" evidence="4">
    <location>
        <begin position="13"/>
        <end position="304"/>
    </location>
</feature>
<accession>A0ABR0F5P1</accession>
<dbReference type="InterPro" id="IPR056884">
    <property type="entry name" value="NPHP3-like_N"/>
</dbReference>
<dbReference type="PRINTS" id="PR01415">
    <property type="entry name" value="ANKYRIN"/>
</dbReference>
<reference evidence="6 7" key="1">
    <citation type="journal article" date="2023" name="G3 (Bethesda)">
        <title>A chromosome-level genome assembly of Zasmidium syzygii isolated from banana leaves.</title>
        <authorList>
            <person name="van Westerhoven A.C."/>
            <person name="Mehrabi R."/>
            <person name="Talebi R."/>
            <person name="Steentjes M.B.F."/>
            <person name="Corcolon B."/>
            <person name="Chong P.A."/>
            <person name="Kema G.H.J."/>
            <person name="Seidl M.F."/>
        </authorList>
    </citation>
    <scope>NUCLEOTIDE SEQUENCE [LARGE SCALE GENOMIC DNA]</scope>
    <source>
        <strain evidence="6 7">P124</strain>
    </source>
</reference>
<dbReference type="PROSITE" id="PS50297">
    <property type="entry name" value="ANK_REP_REGION"/>
    <property type="match status" value="6"/>
</dbReference>
<feature type="repeat" description="ANK" evidence="2">
    <location>
        <begin position="1082"/>
        <end position="1114"/>
    </location>
</feature>
<feature type="compositionally biased region" description="Polar residues" evidence="3">
    <location>
        <begin position="1345"/>
        <end position="1364"/>
    </location>
</feature>
<evidence type="ECO:0000256" key="1">
    <source>
        <dbReference type="ARBA" id="ARBA00022737"/>
    </source>
</evidence>
<feature type="repeat" description="ANK" evidence="2">
    <location>
        <begin position="1014"/>
        <end position="1046"/>
    </location>
</feature>
<dbReference type="PANTHER" id="PTHR46082">
    <property type="entry name" value="ATP/GTP-BINDING PROTEIN-RELATED"/>
    <property type="match status" value="1"/>
</dbReference>
<dbReference type="Gene3D" id="3.40.50.1580">
    <property type="entry name" value="Nucleoside phosphorylase domain"/>
    <property type="match status" value="1"/>
</dbReference>
<keyword evidence="1" id="KW-0677">Repeat</keyword>
<dbReference type="SUPFAM" id="SSF48403">
    <property type="entry name" value="Ankyrin repeat"/>
    <property type="match status" value="1"/>
</dbReference>
<dbReference type="InterPro" id="IPR035994">
    <property type="entry name" value="Nucleoside_phosphorylase_sf"/>
</dbReference>
<dbReference type="SUPFAM" id="SSF53167">
    <property type="entry name" value="Purine and uridine phosphorylases"/>
    <property type="match status" value="1"/>
</dbReference>
<dbReference type="PROSITE" id="PS50088">
    <property type="entry name" value="ANK_REPEAT"/>
    <property type="match status" value="6"/>
</dbReference>
<dbReference type="Pfam" id="PF12796">
    <property type="entry name" value="Ank_2"/>
    <property type="match status" value="2"/>
</dbReference>
<gene>
    <name evidence="6" type="ORF">PRZ48_002284</name>
</gene>
<name>A0ABR0F5P1_ZASCE</name>
<evidence type="ECO:0000256" key="3">
    <source>
        <dbReference type="SAM" id="MobiDB-lite"/>
    </source>
</evidence>
<dbReference type="InterPro" id="IPR053137">
    <property type="entry name" value="NLR-like"/>
</dbReference>
<protein>
    <recommendedName>
        <fullName evidence="8">Nucleoside phosphorylase domain-containing protein</fullName>
    </recommendedName>
</protein>
<comment type="caution">
    <text evidence="6">The sequence shown here is derived from an EMBL/GenBank/DDBJ whole genome shotgun (WGS) entry which is preliminary data.</text>
</comment>
<evidence type="ECO:0000313" key="6">
    <source>
        <dbReference type="EMBL" id="KAK4508545.1"/>
    </source>
</evidence>
<proteinExistence type="predicted"/>
<dbReference type="InterPro" id="IPR002110">
    <property type="entry name" value="Ankyrin_rpt"/>
</dbReference>
<feature type="repeat" description="ANK" evidence="2">
    <location>
        <begin position="1255"/>
        <end position="1294"/>
    </location>
</feature>
<feature type="repeat" description="ANK" evidence="2">
    <location>
        <begin position="1155"/>
        <end position="1187"/>
    </location>
</feature>
<evidence type="ECO:0000259" key="5">
    <source>
        <dbReference type="Pfam" id="PF24883"/>
    </source>
</evidence>
<dbReference type="Pfam" id="PF00023">
    <property type="entry name" value="Ank"/>
    <property type="match status" value="1"/>
</dbReference>
<dbReference type="InterPro" id="IPR036770">
    <property type="entry name" value="Ankyrin_rpt-contain_sf"/>
</dbReference>
<feature type="region of interest" description="Disordered" evidence="3">
    <location>
        <begin position="1339"/>
        <end position="1431"/>
    </location>
</feature>
<dbReference type="PANTHER" id="PTHR46082:SF11">
    <property type="entry name" value="AAA+ ATPASE DOMAIN-CONTAINING PROTEIN-RELATED"/>
    <property type="match status" value="1"/>
</dbReference>
<dbReference type="EMBL" id="JAXOVC010000001">
    <property type="protein sequence ID" value="KAK4508545.1"/>
    <property type="molecule type" value="Genomic_DNA"/>
</dbReference>
<keyword evidence="2" id="KW-0040">ANK repeat</keyword>
<dbReference type="Pfam" id="PF24883">
    <property type="entry name" value="NPHP3_N"/>
    <property type="match status" value="1"/>
</dbReference>
<dbReference type="Gene3D" id="1.25.40.20">
    <property type="entry name" value="Ankyrin repeat-containing domain"/>
    <property type="match status" value="3"/>
</dbReference>
<evidence type="ECO:0000313" key="7">
    <source>
        <dbReference type="Proteomes" id="UP001305779"/>
    </source>
</evidence>
<evidence type="ECO:0008006" key="8">
    <source>
        <dbReference type="Google" id="ProtNLM"/>
    </source>
</evidence>
<organism evidence="6 7">
    <name type="scientific">Zasmidium cellare</name>
    <name type="common">Wine cellar mold</name>
    <name type="synonym">Racodium cellare</name>
    <dbReference type="NCBI Taxonomy" id="395010"/>
    <lineage>
        <taxon>Eukaryota</taxon>
        <taxon>Fungi</taxon>
        <taxon>Dikarya</taxon>
        <taxon>Ascomycota</taxon>
        <taxon>Pezizomycotina</taxon>
        <taxon>Dothideomycetes</taxon>
        <taxon>Dothideomycetidae</taxon>
        <taxon>Mycosphaerellales</taxon>
        <taxon>Mycosphaerellaceae</taxon>
        <taxon>Zasmidium</taxon>
    </lineage>
</organism>
<keyword evidence="7" id="KW-1185">Reference proteome</keyword>
<evidence type="ECO:0000256" key="2">
    <source>
        <dbReference type="PROSITE-ProRule" id="PRU00023"/>
    </source>
</evidence>
<feature type="domain" description="Nephrocystin 3-like N-terminal" evidence="5">
    <location>
        <begin position="405"/>
        <end position="581"/>
    </location>
</feature>
<dbReference type="Pfam" id="PF01048">
    <property type="entry name" value="PNP_UDP_1"/>
    <property type="match status" value="1"/>
</dbReference>
<dbReference type="InterPro" id="IPR000845">
    <property type="entry name" value="Nucleoside_phosphorylase_d"/>
</dbReference>
<feature type="repeat" description="ANK" evidence="2">
    <location>
        <begin position="950"/>
        <end position="982"/>
    </location>
</feature>
<dbReference type="Proteomes" id="UP001305779">
    <property type="component" value="Unassembled WGS sequence"/>
</dbReference>
<sequence>MSSRKRDVLSYWVGIICALPEELTAMTAMLDETYEDIDDIVQQDGNAYTLGLIGKHNVVITCLASGTYGTVEAARTVDKMMSSFPNTEYGVVLMVGICGGVWSEAVDVRLGDVVVSQPTGRHGGVVQYDFGKIDKDGQFLPTGALSKPPRQVLTTLSKLRADTALHGSGLPRHVSKMFTQHTHLLTEFGRPEAYEDRLFQWHYRHQSGSTCAKCDLSLVQKRPIRPDPDAIQVWYGNIASANKVMKHAADRDRIAQREGVIAFEMEAAGLMDTACALVIRGVCDYADSHKNDRWHNFAAVAAAAYAKELLLAYRTRKMPGEKVRATGGYDKTPVRSRRQSVAYDVDRASDLANQWLSKTQARVQAKIQGKAPELDLPQYLDKLQKALYDAHPVDDRAEPSKPVKGTCEWIVKNETCQSWLNAKSGMLWVVGEADQGITNMSRFFFQRLKTAVGSGTEVGYYCCSDGEERRNTAISMLRSALWQIVDSVRKSDQLESQEALRRHFEQQEEQAKNKAHDFSHNRDALWKVVLALASEPAMGPIYCVLDGLDELDDDSVNWLMKQYKLLPNASKGMELKVVIVSQEVKELRELSSAGLCSEISLGDAENKEHIQSDLDKVVTAGLENIECEPKIEGDADERIRAMIIQKAEDSYFYIECVCKDLAQEKTLAGVEEKLNKMPIGLDAYFGYVLTQIYERGRLSAITQILRLIAIAVRPLTVAELAEALRTLSAASREAPMQQDTKSKQALNQAVSSIHDYIEQCSPLLQIRSGSVFFANDSAKQFLFGQLEPPLDEFRIDAAESHFRAAHFCIEYIKQSPLQTKALLSPQDPIFDQWPGLRYTTVHWCEHARRSAGYAAKDLFKAAEFMVDEKSDLRLNWWQTYVSYHGADLTLHKEEKKMYEDMSWQEKNIHRLLDKATPLPLHMNARLGLTEWVRHLLTSKKKPGVNDGDIYSVPPLTWAAMENHLDVAKVLLAAGANPNTLSTLQPKSTGSSFAVVRKINSYTREAISHDALWTGNQTTLYRAAFRGHIKMVKLLLDHGANADLLGWADFSTCHAAAMSGNNEVTKLILEKSAKNINMALDVTLITPLHYAAEADYYEVTKSLLDYGADVRLAQRHSQYNALHLAVRADCSTELIRMLLTSVKGYERQKMLDTRVWGDTALHMAAEKAKNSTIKVLIEHKAQLELKTVFNEDSAMMMAVRNGKKAAAEFLIEQGSNIEASDLSGQTALMIAAGNGYIRNTEMLLAKKANVLATCDDGSTALHLVARNAGDMSSQNSSDIIRMLLSEGADVNAKNGKFQTPLDKAANRKDSGTIALLRSYGAVLYKPNKDVREQYASFFDPDPEASRATSGQGSVDSLHSTKSESPLMSGEEKVGEQETGVMEKSGEVLKGLEGAGEVTAEPGEVGKGDAGEVTGKQVEAGILPPPYTTHGGD</sequence>
<feature type="repeat" description="ANK" evidence="2">
    <location>
        <begin position="1189"/>
        <end position="1221"/>
    </location>
</feature>